<comment type="caution">
    <text evidence="1">The sequence shown here is derived from an EMBL/GenBank/DDBJ whole genome shotgun (WGS) entry which is preliminary data.</text>
</comment>
<name>A0A2N5W324_9BASI</name>
<organism evidence="1 2">
    <name type="scientific">Puccinia coronata f. sp. avenae</name>
    <dbReference type="NCBI Taxonomy" id="200324"/>
    <lineage>
        <taxon>Eukaryota</taxon>
        <taxon>Fungi</taxon>
        <taxon>Dikarya</taxon>
        <taxon>Basidiomycota</taxon>
        <taxon>Pucciniomycotina</taxon>
        <taxon>Pucciniomycetes</taxon>
        <taxon>Pucciniales</taxon>
        <taxon>Pucciniaceae</taxon>
        <taxon>Puccinia</taxon>
    </lineage>
</organism>
<protein>
    <submittedName>
        <fullName evidence="1">Uncharacterized protein</fullName>
    </submittedName>
</protein>
<proteinExistence type="predicted"/>
<reference evidence="1 2" key="1">
    <citation type="submission" date="2017-11" db="EMBL/GenBank/DDBJ databases">
        <title>De novo assembly and phasing of dikaryotic genomes from two isolates of Puccinia coronata f. sp. avenae, the causal agent of oat crown rust.</title>
        <authorList>
            <person name="Miller M.E."/>
            <person name="Zhang Y."/>
            <person name="Omidvar V."/>
            <person name="Sperschneider J."/>
            <person name="Schwessinger B."/>
            <person name="Raley C."/>
            <person name="Palmer J.M."/>
            <person name="Garnica D."/>
            <person name="Upadhyaya N."/>
            <person name="Rathjen J."/>
            <person name="Taylor J.M."/>
            <person name="Park R.F."/>
            <person name="Dodds P.N."/>
            <person name="Hirsch C.D."/>
            <person name="Kianian S.F."/>
            <person name="Figueroa M."/>
        </authorList>
    </citation>
    <scope>NUCLEOTIDE SEQUENCE [LARGE SCALE GENOMIC DNA]</scope>
    <source>
        <strain evidence="1">12NC29</strain>
    </source>
</reference>
<evidence type="ECO:0000313" key="2">
    <source>
        <dbReference type="Proteomes" id="UP000235388"/>
    </source>
</evidence>
<dbReference type="AlphaFoldDB" id="A0A2N5W324"/>
<dbReference type="Proteomes" id="UP000235388">
    <property type="component" value="Unassembled WGS sequence"/>
</dbReference>
<keyword evidence="2" id="KW-1185">Reference proteome</keyword>
<evidence type="ECO:0000313" key="1">
    <source>
        <dbReference type="EMBL" id="PLW56644.1"/>
    </source>
</evidence>
<gene>
    <name evidence="1" type="ORF">PCANC_05133</name>
</gene>
<accession>A0A2N5W324</accession>
<dbReference type="EMBL" id="PGCJ01000018">
    <property type="protein sequence ID" value="PLW56644.1"/>
    <property type="molecule type" value="Genomic_DNA"/>
</dbReference>
<sequence>MTVSASNLEPVNYDNPLTYDDLFPANVEQRASVGHETYRGRLFHIWSQHPSLEPAPEDFVAFLGATASGNPLGFVPLSSVVLHQNNQFWLHVQGVQKDGARFAIWSKDKDAYSRPIFVDEGRIRVIPIPKVDADPRTHQIFFLPS</sequence>